<evidence type="ECO:0000256" key="5">
    <source>
        <dbReference type="ARBA" id="ARBA00022989"/>
    </source>
</evidence>
<name>A0ABS9MKH2_9FIRM</name>
<feature type="transmembrane region" description="Helical" evidence="7">
    <location>
        <begin position="12"/>
        <end position="32"/>
    </location>
</feature>
<evidence type="ECO:0000256" key="6">
    <source>
        <dbReference type="ARBA" id="ARBA00023136"/>
    </source>
</evidence>
<feature type="transmembrane region" description="Helical" evidence="7">
    <location>
        <begin position="44"/>
        <end position="71"/>
    </location>
</feature>
<evidence type="ECO:0000256" key="1">
    <source>
        <dbReference type="ARBA" id="ARBA00007150"/>
    </source>
</evidence>
<dbReference type="HAMAP" id="MF_01147">
    <property type="entry name" value="Lgt"/>
    <property type="match status" value="1"/>
</dbReference>
<comment type="function">
    <text evidence="7">Catalyzes the transfer of the diacylglyceryl group from phosphatidylglycerol to the sulfhydryl group of the N-terminal cysteine of a prolipoprotein, the first step in the formation of mature lipoproteins.</text>
</comment>
<evidence type="ECO:0000256" key="3">
    <source>
        <dbReference type="ARBA" id="ARBA00022679"/>
    </source>
</evidence>
<feature type="transmembrane region" description="Helical" evidence="7">
    <location>
        <begin position="231"/>
        <end position="255"/>
    </location>
</feature>
<dbReference type="InterPro" id="IPR001640">
    <property type="entry name" value="Lgt"/>
</dbReference>
<dbReference type="GO" id="GO:0016740">
    <property type="term" value="F:transferase activity"/>
    <property type="evidence" value="ECO:0007669"/>
    <property type="project" value="UniProtKB-KW"/>
</dbReference>
<evidence type="ECO:0000313" key="9">
    <source>
        <dbReference type="Proteomes" id="UP001298681"/>
    </source>
</evidence>
<accession>A0ABS9MKH2</accession>
<dbReference type="EC" id="2.5.1.145" evidence="7"/>
<keyword evidence="3 7" id="KW-0808">Transferase</keyword>
<reference evidence="8 9" key="1">
    <citation type="submission" date="2022-01" db="EMBL/GenBank/DDBJ databases">
        <title>Collection of gut derived symbiotic bacterial strains cultured from healthy donors.</title>
        <authorList>
            <person name="Lin H."/>
            <person name="Kohout C."/>
            <person name="Waligurski E."/>
            <person name="Pamer E.G."/>
        </authorList>
    </citation>
    <scope>NUCLEOTIDE SEQUENCE [LARGE SCALE GENOMIC DNA]</scope>
    <source>
        <strain evidence="8 9">DFI.7.58</strain>
    </source>
</reference>
<dbReference type="Pfam" id="PF01790">
    <property type="entry name" value="LGT"/>
    <property type="match status" value="1"/>
</dbReference>
<keyword evidence="4 7" id="KW-0812">Transmembrane</keyword>
<evidence type="ECO:0000256" key="4">
    <source>
        <dbReference type="ARBA" id="ARBA00022692"/>
    </source>
</evidence>
<dbReference type="PANTHER" id="PTHR30589">
    <property type="entry name" value="PROLIPOPROTEIN DIACYLGLYCERYL TRANSFERASE"/>
    <property type="match status" value="1"/>
</dbReference>
<dbReference type="RefSeq" id="WP_195560906.1">
    <property type="nucleotide sequence ID" value="NZ_JAKNHQ010000014.1"/>
</dbReference>
<feature type="transmembrane region" description="Helical" evidence="7">
    <location>
        <begin position="174"/>
        <end position="194"/>
    </location>
</feature>
<evidence type="ECO:0000256" key="7">
    <source>
        <dbReference type="HAMAP-Rule" id="MF_01147"/>
    </source>
</evidence>
<gene>
    <name evidence="7" type="primary">lgt</name>
    <name evidence="8" type="ORF">L0P57_10190</name>
</gene>
<keyword evidence="6 7" id="KW-0472">Membrane</keyword>
<dbReference type="Proteomes" id="UP001298681">
    <property type="component" value="Unassembled WGS sequence"/>
</dbReference>
<organism evidence="8 9">
    <name type="scientific">Anaeromassilibacillus senegalensis</name>
    <dbReference type="NCBI Taxonomy" id="1673717"/>
    <lineage>
        <taxon>Bacteria</taxon>
        <taxon>Bacillati</taxon>
        <taxon>Bacillota</taxon>
        <taxon>Clostridia</taxon>
        <taxon>Eubacteriales</taxon>
        <taxon>Acutalibacteraceae</taxon>
        <taxon>Anaeromassilibacillus</taxon>
    </lineage>
</organism>
<dbReference type="PANTHER" id="PTHR30589:SF0">
    <property type="entry name" value="PHOSPHATIDYLGLYCEROL--PROLIPOPROTEIN DIACYLGLYCERYL TRANSFERASE"/>
    <property type="match status" value="1"/>
</dbReference>
<comment type="pathway">
    <text evidence="7">Protein modification; lipoprotein biosynthesis (diacylglyceryl transfer).</text>
</comment>
<feature type="transmembrane region" description="Helical" evidence="7">
    <location>
        <begin position="135"/>
        <end position="154"/>
    </location>
</feature>
<feature type="transmembrane region" description="Helical" evidence="7">
    <location>
        <begin position="91"/>
        <end position="115"/>
    </location>
</feature>
<comment type="subcellular location">
    <subcellularLocation>
        <location evidence="7">Cell membrane</location>
        <topology evidence="7">Multi-pass membrane protein</topology>
    </subcellularLocation>
</comment>
<comment type="caution">
    <text evidence="8">The sequence shown here is derived from an EMBL/GenBank/DDBJ whole genome shotgun (WGS) entry which is preliminary data.</text>
</comment>
<dbReference type="EMBL" id="JAKNHQ010000014">
    <property type="protein sequence ID" value="MCG4611297.1"/>
    <property type="molecule type" value="Genomic_DNA"/>
</dbReference>
<sequence>MIPTFELFGKTFGIYPVLALVGIFTAGIYARRQARKKGLDENDMIMVLLVSAVGVLLGGHLLYGLVNVLSAPGSAPNLLASDSPKAFFENAYILFGGSVFYGGLLGGIFAGALYVRKKGFALPEWADLLAPAIPLFHFFGRIGCFLGGCCYGVPCSFGFTYTHNLIEQANGVSRFPIQLVEAAFNLALFFLLWTLQKKGKFQGKRLVLYLLCYSVGRFVFEFGRGDTYRGIWFGLSTSQYISVGLFLVAVVFLLYQRFTGRATQKL</sequence>
<feature type="binding site" evidence="7">
    <location>
        <position position="141"/>
    </location>
    <ligand>
        <name>a 1,2-diacyl-sn-glycero-3-phospho-(1'-sn-glycerol)</name>
        <dbReference type="ChEBI" id="CHEBI:64716"/>
    </ligand>
</feature>
<feature type="transmembrane region" description="Helical" evidence="7">
    <location>
        <begin position="206"/>
        <end position="225"/>
    </location>
</feature>
<evidence type="ECO:0000313" key="8">
    <source>
        <dbReference type="EMBL" id="MCG4611297.1"/>
    </source>
</evidence>
<keyword evidence="5 7" id="KW-1133">Transmembrane helix</keyword>
<comment type="catalytic activity">
    <reaction evidence="7">
        <text>L-cysteinyl-[prolipoprotein] + a 1,2-diacyl-sn-glycero-3-phospho-(1'-sn-glycerol) = an S-1,2-diacyl-sn-glyceryl-L-cysteinyl-[prolipoprotein] + sn-glycerol 1-phosphate + H(+)</text>
        <dbReference type="Rhea" id="RHEA:56712"/>
        <dbReference type="Rhea" id="RHEA-COMP:14679"/>
        <dbReference type="Rhea" id="RHEA-COMP:14680"/>
        <dbReference type="ChEBI" id="CHEBI:15378"/>
        <dbReference type="ChEBI" id="CHEBI:29950"/>
        <dbReference type="ChEBI" id="CHEBI:57685"/>
        <dbReference type="ChEBI" id="CHEBI:64716"/>
        <dbReference type="ChEBI" id="CHEBI:140658"/>
        <dbReference type="EC" id="2.5.1.145"/>
    </reaction>
</comment>
<keyword evidence="9" id="KW-1185">Reference proteome</keyword>
<evidence type="ECO:0000256" key="2">
    <source>
        <dbReference type="ARBA" id="ARBA00022475"/>
    </source>
</evidence>
<keyword evidence="2 7" id="KW-1003">Cell membrane</keyword>
<protein>
    <recommendedName>
        <fullName evidence="7">Phosphatidylglycerol--prolipoprotein diacylglyceryl transferase</fullName>
        <ecNumber evidence="7">2.5.1.145</ecNumber>
    </recommendedName>
</protein>
<proteinExistence type="inferred from homology"/>
<comment type="similarity">
    <text evidence="1 7">Belongs to the Lgt family.</text>
</comment>